<dbReference type="AlphaFoldDB" id="A0A8S9L2M1"/>
<name>A0A8S9L2M1_BRACR</name>
<organism evidence="1 2">
    <name type="scientific">Brassica cretica</name>
    <name type="common">Mustard</name>
    <dbReference type="NCBI Taxonomy" id="69181"/>
    <lineage>
        <taxon>Eukaryota</taxon>
        <taxon>Viridiplantae</taxon>
        <taxon>Streptophyta</taxon>
        <taxon>Embryophyta</taxon>
        <taxon>Tracheophyta</taxon>
        <taxon>Spermatophyta</taxon>
        <taxon>Magnoliopsida</taxon>
        <taxon>eudicotyledons</taxon>
        <taxon>Gunneridae</taxon>
        <taxon>Pentapetalae</taxon>
        <taxon>rosids</taxon>
        <taxon>malvids</taxon>
        <taxon>Brassicales</taxon>
        <taxon>Brassicaceae</taxon>
        <taxon>Brassiceae</taxon>
        <taxon>Brassica</taxon>
    </lineage>
</organism>
<accession>A0A8S9L2M1</accession>
<reference evidence="1" key="1">
    <citation type="submission" date="2019-12" db="EMBL/GenBank/DDBJ databases">
        <title>Genome sequencing and annotation of Brassica cretica.</title>
        <authorList>
            <person name="Studholme D.J."/>
            <person name="Sarris P.F."/>
        </authorList>
    </citation>
    <scope>NUCLEOTIDE SEQUENCE</scope>
    <source>
        <strain evidence="1">PFS-001/15</strain>
        <tissue evidence="1">Leaf</tissue>
    </source>
</reference>
<evidence type="ECO:0000313" key="1">
    <source>
        <dbReference type="EMBL" id="KAF2599716.1"/>
    </source>
</evidence>
<proteinExistence type="predicted"/>
<comment type="caution">
    <text evidence="1">The sequence shown here is derived from an EMBL/GenBank/DDBJ whole genome shotgun (WGS) entry which is preliminary data.</text>
</comment>
<sequence>MSEPIREHKKKIYKRFIQQLNLGVECCRSPIISVLTIPSVAAVGMVAELGENSTHSHEASKGKA</sequence>
<gene>
    <name evidence="1" type="ORF">F2Q68_00008836</name>
</gene>
<protein>
    <submittedName>
        <fullName evidence="1">Uncharacterized protein</fullName>
    </submittedName>
</protein>
<dbReference type="EMBL" id="QGKW02000717">
    <property type="protein sequence ID" value="KAF2599716.1"/>
    <property type="molecule type" value="Genomic_DNA"/>
</dbReference>
<evidence type="ECO:0000313" key="2">
    <source>
        <dbReference type="Proteomes" id="UP000712281"/>
    </source>
</evidence>
<dbReference type="Proteomes" id="UP000712281">
    <property type="component" value="Unassembled WGS sequence"/>
</dbReference>